<feature type="signal peptide" evidence="3">
    <location>
        <begin position="1"/>
        <end position="19"/>
    </location>
</feature>
<proteinExistence type="predicted"/>
<feature type="compositionally biased region" description="Polar residues" evidence="2">
    <location>
        <begin position="49"/>
        <end position="60"/>
    </location>
</feature>
<reference evidence="4 5" key="1">
    <citation type="submission" date="2021-02" db="EMBL/GenBank/DDBJ databases">
        <title>Variation within the Batrachochytrium salamandrivorans European outbreak.</title>
        <authorList>
            <person name="Kelly M."/>
            <person name="Pasmans F."/>
            <person name="Shea T.P."/>
            <person name="Munoz J.F."/>
            <person name="Carranza S."/>
            <person name="Cuomo C.A."/>
            <person name="Martel A."/>
        </authorList>
    </citation>
    <scope>NUCLEOTIDE SEQUENCE [LARGE SCALE GENOMIC DNA]</scope>
    <source>
        <strain evidence="4 5">AMFP18/2</strain>
    </source>
</reference>
<evidence type="ECO:0000313" key="4">
    <source>
        <dbReference type="EMBL" id="KAH6588979.1"/>
    </source>
</evidence>
<evidence type="ECO:0000313" key="5">
    <source>
        <dbReference type="Proteomes" id="UP001648503"/>
    </source>
</evidence>
<organism evidence="4 5">
    <name type="scientific">Batrachochytrium salamandrivorans</name>
    <dbReference type="NCBI Taxonomy" id="1357716"/>
    <lineage>
        <taxon>Eukaryota</taxon>
        <taxon>Fungi</taxon>
        <taxon>Fungi incertae sedis</taxon>
        <taxon>Chytridiomycota</taxon>
        <taxon>Chytridiomycota incertae sedis</taxon>
        <taxon>Chytridiomycetes</taxon>
        <taxon>Rhizophydiales</taxon>
        <taxon>Rhizophydiales incertae sedis</taxon>
        <taxon>Batrachochytrium</taxon>
    </lineage>
</organism>
<feature type="coiled-coil region" evidence="1">
    <location>
        <begin position="120"/>
        <end position="154"/>
    </location>
</feature>
<comment type="caution">
    <text evidence="4">The sequence shown here is derived from an EMBL/GenBank/DDBJ whole genome shotgun (WGS) entry which is preliminary data.</text>
</comment>
<dbReference type="EMBL" id="JAFCIX010000483">
    <property type="protein sequence ID" value="KAH6588979.1"/>
    <property type="molecule type" value="Genomic_DNA"/>
</dbReference>
<sequence length="178" mass="20105">MRLAIVSTTFLFTMMAAQAAVLSATSATSTTGVNLVKRAPTSDDEVEQSDTASQSSSAPTPQHLLTEHEEKEIQMLCEELKSKKVQLASQAFNKFNKVKSLTESIEDLKERRKGKPSAERTRINAALAEFEKELRELEEELSELKAYYELQADKYRDINQAVHDNNLGYLREKYLNSQ</sequence>
<evidence type="ECO:0000256" key="3">
    <source>
        <dbReference type="SAM" id="SignalP"/>
    </source>
</evidence>
<keyword evidence="3" id="KW-0732">Signal</keyword>
<accession>A0ABQ8EZ83</accession>
<feature type="region of interest" description="Disordered" evidence="2">
    <location>
        <begin position="35"/>
        <end position="62"/>
    </location>
</feature>
<evidence type="ECO:0000256" key="1">
    <source>
        <dbReference type="SAM" id="Coils"/>
    </source>
</evidence>
<feature type="chain" id="PRO_5046660535" evidence="3">
    <location>
        <begin position="20"/>
        <end position="178"/>
    </location>
</feature>
<dbReference type="Proteomes" id="UP001648503">
    <property type="component" value="Unassembled WGS sequence"/>
</dbReference>
<name>A0ABQ8EZ83_9FUNG</name>
<gene>
    <name evidence="4" type="ORF">BASA50_010335</name>
</gene>
<protein>
    <submittedName>
        <fullName evidence="4">Uncharacterized protein</fullName>
    </submittedName>
</protein>
<keyword evidence="1" id="KW-0175">Coiled coil</keyword>
<evidence type="ECO:0000256" key="2">
    <source>
        <dbReference type="SAM" id="MobiDB-lite"/>
    </source>
</evidence>
<keyword evidence="5" id="KW-1185">Reference proteome</keyword>